<feature type="chain" id="PRO_5026154576" evidence="2">
    <location>
        <begin position="20"/>
        <end position="419"/>
    </location>
</feature>
<sequence>MREAAVTLALLAASSCAPAPLIDRAPTSEAALPGGAEWSAIVPAGWNGILLLHSRGYSASAGSPEPAPRQYQEKLLAQGYALAASNYGAGGWALAEAVPAQEATIAAFAKRYGKPKEVIAYGFSMGGLVTTALAEKPTPSIDGAISFCGSIGGSIGMMNMGLDGAFTFKTLLAPTSAIELVGVADDRANGALVQAAVQDAKASAAGRARLVLAATLGGIPAWVPAMAGESPGDRQDREVDALIKAFPMGIFLPRSEQEQRTGIGYSWNEGIDYSALLARSGREDFVRSVYRSAGLDLAQDLEKLAQAPRIHPEQGAVDYMTKNYVPTAVPRIPMLAVQNLGDFVTSPSLQESYAERATPGMFKSLYLPQAGHCTFSADQMLDAISIVERRMRRGAWPKEIGKDVDLKPPPMPRGSNNPP</sequence>
<feature type="compositionally biased region" description="Pro residues" evidence="1">
    <location>
        <begin position="407"/>
        <end position="419"/>
    </location>
</feature>
<dbReference type="EMBL" id="WTYM01000025">
    <property type="protein sequence ID" value="MXO58441.1"/>
    <property type="molecule type" value="Genomic_DNA"/>
</dbReference>
<keyword evidence="3" id="KW-0378">Hydrolase</keyword>
<evidence type="ECO:0000313" key="4">
    <source>
        <dbReference type="Proteomes" id="UP000433652"/>
    </source>
</evidence>
<dbReference type="OrthoDB" id="7197847at2"/>
<name>A0A6I4SR45_9SPHN</name>
<reference evidence="3 4" key="1">
    <citation type="submission" date="2019-12" db="EMBL/GenBank/DDBJ databases">
        <title>Genomic-based taxomic classification of the family Erythrobacteraceae.</title>
        <authorList>
            <person name="Xu L."/>
        </authorList>
    </citation>
    <scope>NUCLEOTIDE SEQUENCE [LARGE SCALE GENOMIC DNA]</scope>
    <source>
        <strain evidence="3 4">MCCC 1K01500</strain>
    </source>
</reference>
<accession>A0A6I4SR45</accession>
<evidence type="ECO:0000256" key="1">
    <source>
        <dbReference type="SAM" id="MobiDB-lite"/>
    </source>
</evidence>
<evidence type="ECO:0000256" key="2">
    <source>
        <dbReference type="SAM" id="SignalP"/>
    </source>
</evidence>
<dbReference type="RefSeq" id="WP_159791918.1">
    <property type="nucleotide sequence ID" value="NZ_WTYM01000025.1"/>
</dbReference>
<dbReference type="InterPro" id="IPR029058">
    <property type="entry name" value="AB_hydrolase_fold"/>
</dbReference>
<organism evidence="3 4">
    <name type="scientific">Croceibacterium salegens</name>
    <dbReference type="NCBI Taxonomy" id="1737568"/>
    <lineage>
        <taxon>Bacteria</taxon>
        <taxon>Pseudomonadati</taxon>
        <taxon>Pseudomonadota</taxon>
        <taxon>Alphaproteobacteria</taxon>
        <taxon>Sphingomonadales</taxon>
        <taxon>Erythrobacteraceae</taxon>
        <taxon>Croceibacterium</taxon>
    </lineage>
</organism>
<dbReference type="AlphaFoldDB" id="A0A6I4SR45"/>
<gene>
    <name evidence="3" type="ORF">GRI89_02620</name>
</gene>
<evidence type="ECO:0000313" key="3">
    <source>
        <dbReference type="EMBL" id="MXO58441.1"/>
    </source>
</evidence>
<dbReference type="SUPFAM" id="SSF53474">
    <property type="entry name" value="alpha/beta-Hydrolases"/>
    <property type="match status" value="1"/>
</dbReference>
<dbReference type="Gene3D" id="3.40.50.1820">
    <property type="entry name" value="alpha/beta hydrolase"/>
    <property type="match status" value="1"/>
</dbReference>
<protein>
    <submittedName>
        <fullName evidence="3">Alpha/beta hydrolase</fullName>
    </submittedName>
</protein>
<dbReference type="GO" id="GO:0016787">
    <property type="term" value="F:hydrolase activity"/>
    <property type="evidence" value="ECO:0007669"/>
    <property type="project" value="UniProtKB-KW"/>
</dbReference>
<keyword evidence="4" id="KW-1185">Reference proteome</keyword>
<dbReference type="Proteomes" id="UP000433652">
    <property type="component" value="Unassembled WGS sequence"/>
</dbReference>
<keyword evidence="2" id="KW-0732">Signal</keyword>
<comment type="caution">
    <text evidence="3">The sequence shown here is derived from an EMBL/GenBank/DDBJ whole genome shotgun (WGS) entry which is preliminary data.</text>
</comment>
<proteinExistence type="predicted"/>
<dbReference type="PROSITE" id="PS51257">
    <property type="entry name" value="PROKAR_LIPOPROTEIN"/>
    <property type="match status" value="1"/>
</dbReference>
<feature type="signal peptide" evidence="2">
    <location>
        <begin position="1"/>
        <end position="19"/>
    </location>
</feature>
<feature type="region of interest" description="Disordered" evidence="1">
    <location>
        <begin position="397"/>
        <end position="419"/>
    </location>
</feature>